<feature type="transmembrane region" description="Helical" evidence="1">
    <location>
        <begin position="6"/>
        <end position="27"/>
    </location>
</feature>
<dbReference type="Pfam" id="PF07330">
    <property type="entry name" value="DUF1467"/>
    <property type="match status" value="1"/>
</dbReference>
<reference evidence="2 3" key="1">
    <citation type="submission" date="2020-08" db="EMBL/GenBank/DDBJ databases">
        <title>Genomic Encyclopedia of Type Strains, Phase IV (KMG-IV): sequencing the most valuable type-strain genomes for metagenomic binning, comparative biology and taxonomic classification.</title>
        <authorList>
            <person name="Goeker M."/>
        </authorList>
    </citation>
    <scope>NUCLEOTIDE SEQUENCE [LARGE SCALE GENOMIC DNA]</scope>
    <source>
        <strain evidence="2 3">DSM 29514</strain>
    </source>
</reference>
<protein>
    <submittedName>
        <fullName evidence="2">Putative secreted protein</fullName>
    </submittedName>
</protein>
<keyword evidence="1" id="KW-1133">Transmembrane helix</keyword>
<evidence type="ECO:0000313" key="3">
    <source>
        <dbReference type="Proteomes" id="UP000519897"/>
    </source>
</evidence>
<evidence type="ECO:0000313" key="2">
    <source>
        <dbReference type="EMBL" id="MBB4142465.1"/>
    </source>
</evidence>
<dbReference type="InterPro" id="IPR009935">
    <property type="entry name" value="DUF1467"/>
</dbReference>
<accession>A0A7W6PNY4</accession>
<sequence length="92" mass="10291">MTQFMSAFAVYFIIWWTVLFMVLPIGLRTQADENEVVLGTVESAPARFRGARVVLLTSVISAAIYGAWYVASTYFGFSMNSLPRIVPDFGRT</sequence>
<name>A0A7W6PNY4_9HYPH</name>
<proteinExistence type="predicted"/>
<comment type="caution">
    <text evidence="2">The sequence shown here is derived from an EMBL/GenBank/DDBJ whole genome shotgun (WGS) entry which is preliminary data.</text>
</comment>
<gene>
    <name evidence="2" type="ORF">GGQ72_000964</name>
</gene>
<evidence type="ECO:0000256" key="1">
    <source>
        <dbReference type="SAM" id="Phobius"/>
    </source>
</evidence>
<dbReference type="EMBL" id="JACIEC010000001">
    <property type="protein sequence ID" value="MBB4142465.1"/>
    <property type="molecule type" value="Genomic_DNA"/>
</dbReference>
<keyword evidence="1" id="KW-0812">Transmembrane</keyword>
<dbReference type="Proteomes" id="UP000519897">
    <property type="component" value="Unassembled WGS sequence"/>
</dbReference>
<keyword evidence="1" id="KW-0472">Membrane</keyword>
<keyword evidence="3" id="KW-1185">Reference proteome</keyword>
<organism evidence="2 3">
    <name type="scientific">Rhizobium rhizoryzae</name>
    <dbReference type="NCBI Taxonomy" id="451876"/>
    <lineage>
        <taxon>Bacteria</taxon>
        <taxon>Pseudomonadati</taxon>
        <taxon>Pseudomonadota</taxon>
        <taxon>Alphaproteobacteria</taxon>
        <taxon>Hyphomicrobiales</taxon>
        <taxon>Rhizobiaceae</taxon>
        <taxon>Rhizobium/Agrobacterium group</taxon>
        <taxon>Rhizobium</taxon>
    </lineage>
</organism>
<dbReference type="AlphaFoldDB" id="A0A7W6PNY4"/>
<feature type="transmembrane region" description="Helical" evidence="1">
    <location>
        <begin position="53"/>
        <end position="71"/>
    </location>
</feature>